<evidence type="ECO:0000256" key="3">
    <source>
        <dbReference type="SAM" id="SignalP"/>
    </source>
</evidence>
<gene>
    <name evidence="4" type="ORF">HMPREF9726_00771</name>
</gene>
<keyword evidence="2" id="KW-1133">Transmembrane helix</keyword>
<keyword evidence="2" id="KW-0812">Transmembrane</keyword>
<protein>
    <recommendedName>
        <fullName evidence="5">DUF4198 domain-containing protein</fullName>
    </recommendedName>
</protein>
<keyword evidence="2" id="KW-0472">Membrane</keyword>
<feature type="transmembrane region" description="Helical" evidence="2">
    <location>
        <begin position="304"/>
        <end position="323"/>
    </location>
</feature>
<keyword evidence="3" id="KW-0732">Signal</keyword>
<evidence type="ECO:0000256" key="1">
    <source>
        <dbReference type="SAM" id="MobiDB-lite"/>
    </source>
</evidence>
<feature type="compositionally biased region" description="Polar residues" evidence="1">
    <location>
        <begin position="280"/>
        <end position="293"/>
    </location>
</feature>
<dbReference type="Pfam" id="PF10670">
    <property type="entry name" value="DUF4198"/>
    <property type="match status" value="1"/>
</dbReference>
<proteinExistence type="predicted"/>
<feature type="chain" id="PRO_5002393514" description="DUF4198 domain-containing protein" evidence="3">
    <location>
        <begin position="22"/>
        <end position="337"/>
    </location>
</feature>
<feature type="region of interest" description="Disordered" evidence="1">
    <location>
        <begin position="278"/>
        <end position="302"/>
    </location>
</feature>
<dbReference type="PATRIC" id="fig|999432.5.peg.800"/>
<evidence type="ECO:0008006" key="5">
    <source>
        <dbReference type="Google" id="ProtNLM"/>
    </source>
</evidence>
<dbReference type="EMBL" id="AGDV01000006">
    <property type="protein sequence ID" value="EMB35005.1"/>
    <property type="molecule type" value="Genomic_DNA"/>
</dbReference>
<feature type="signal peptide" evidence="3">
    <location>
        <begin position="1"/>
        <end position="21"/>
    </location>
</feature>
<reference evidence="4" key="1">
    <citation type="submission" date="2012-01" db="EMBL/GenBank/DDBJ databases">
        <title>The Genome Sequence of Treponema denticola H-22.</title>
        <authorList>
            <consortium name="The Broad Institute Genome Sequencing Platform"/>
            <person name="Earl A."/>
            <person name="Ward D."/>
            <person name="Feldgarden M."/>
            <person name="Gevers D."/>
            <person name="Blanton J.M."/>
            <person name="Fenno C.J."/>
            <person name="Baranova O.V."/>
            <person name="Mathney J."/>
            <person name="Dewhirst F.E."/>
            <person name="Izard J."/>
            <person name="Young S.K."/>
            <person name="Zeng Q."/>
            <person name="Gargeya S."/>
            <person name="Fitzgerald M."/>
            <person name="Haas B."/>
            <person name="Abouelleil A."/>
            <person name="Alvarado L."/>
            <person name="Arachchi H.M."/>
            <person name="Berlin A."/>
            <person name="Chapman S.B."/>
            <person name="Gearin G."/>
            <person name="Goldberg J."/>
            <person name="Griggs A."/>
            <person name="Gujja S."/>
            <person name="Hansen M."/>
            <person name="Heiman D."/>
            <person name="Howarth C."/>
            <person name="Larimer J."/>
            <person name="Lui A."/>
            <person name="MacDonald P.J.P."/>
            <person name="McCowen C."/>
            <person name="Montmayeur A."/>
            <person name="Murphy C."/>
            <person name="Neiman D."/>
            <person name="Pearson M."/>
            <person name="Priest M."/>
            <person name="Roberts A."/>
            <person name="Saif S."/>
            <person name="Shea T."/>
            <person name="Sisk P."/>
            <person name="Stolte C."/>
            <person name="Sykes S."/>
            <person name="Wortman J."/>
            <person name="Nusbaum C."/>
            <person name="Birren B."/>
        </authorList>
    </citation>
    <scope>NUCLEOTIDE SEQUENCE [LARGE SCALE GENOMIC DNA]</scope>
    <source>
        <strain evidence="4">H-22</strain>
    </source>
</reference>
<accession>A0A0E2E6T8</accession>
<dbReference type="AlphaFoldDB" id="A0A0E2E6T8"/>
<comment type="caution">
    <text evidence="4">The sequence shown here is derived from an EMBL/GenBank/DDBJ whole genome shotgun (WGS) entry which is preliminary data.</text>
</comment>
<dbReference type="RefSeq" id="WP_002683618.1">
    <property type="nucleotide sequence ID" value="NZ_CM001795.1"/>
</dbReference>
<dbReference type="HOGENOM" id="CLU_058596_0_0_12"/>
<evidence type="ECO:0000256" key="2">
    <source>
        <dbReference type="SAM" id="Phobius"/>
    </source>
</evidence>
<dbReference type="Proteomes" id="UP000011705">
    <property type="component" value="Chromosome"/>
</dbReference>
<dbReference type="InterPro" id="IPR019613">
    <property type="entry name" value="DUF4198"/>
</dbReference>
<evidence type="ECO:0000313" key="4">
    <source>
        <dbReference type="EMBL" id="EMB35005.1"/>
    </source>
</evidence>
<name>A0A0E2E6T8_TREDN</name>
<organism evidence="4">
    <name type="scientific">Treponema denticola H-22</name>
    <dbReference type="NCBI Taxonomy" id="999432"/>
    <lineage>
        <taxon>Bacteria</taxon>
        <taxon>Pseudomonadati</taxon>
        <taxon>Spirochaetota</taxon>
        <taxon>Spirochaetia</taxon>
        <taxon>Spirochaetales</taxon>
        <taxon>Treponemataceae</taxon>
        <taxon>Treponema</taxon>
    </lineage>
</organism>
<sequence length="337" mass="37601">MKKLFFSVLLCWTALSLFAHFQIIYTPASIIEASNNKVDFIISFTHPFDSGLTMDIGKNEAGEIKGLKEFYSIHKENKTDLMPFLKKGEFESAENKAFAYTFEFDKEAGFRGGGDWVLVAVPHPYFEAADDGYIQQITKVFINKAGLSTDWQSRVAEGYPEILPLVKPYDIWEGGVIRALVLDSDGKPVPYAQVEFENMNYDVDMTNKKFTGEPKLQKAGAGMIMADNTGVFEFIPPCPGYWGFAALRVGKEKEFGGKELSQDAVIWFEVSKIEDAAEQADSTKQADISSSDGEPSERAKPKEGFSPAALIIVILLFVVMFAWPPIFKKISDKAENK</sequence>